<dbReference type="RefSeq" id="XP_024664369.1">
    <property type="nucleotide sequence ID" value="XM_024808601.1"/>
</dbReference>
<dbReference type="InterPro" id="IPR029069">
    <property type="entry name" value="HotDog_dom_sf"/>
</dbReference>
<dbReference type="PANTHER" id="PTHR47260">
    <property type="entry name" value="UPF0644 PROTEIN PB2B4.06"/>
    <property type="match status" value="1"/>
</dbReference>
<dbReference type="Proteomes" id="UP000238350">
    <property type="component" value="Unassembled WGS sequence"/>
</dbReference>
<comment type="caution">
    <text evidence="1">The sequence shown here is derived from an EMBL/GenBank/DDBJ whole genome shotgun (WGS) entry which is preliminary data.</text>
</comment>
<keyword evidence="2" id="KW-1185">Reference proteome</keyword>
<evidence type="ECO:0000313" key="2">
    <source>
        <dbReference type="Proteomes" id="UP000238350"/>
    </source>
</evidence>
<evidence type="ECO:0000313" key="1">
    <source>
        <dbReference type="EMBL" id="PRT54424.1"/>
    </source>
</evidence>
<dbReference type="Gene3D" id="3.10.129.10">
    <property type="entry name" value="Hotdog Thioesterase"/>
    <property type="match status" value="1"/>
</dbReference>
<dbReference type="InterPro" id="IPR052061">
    <property type="entry name" value="PTE-AB_protein"/>
</dbReference>
<proteinExistence type="predicted"/>
<reference evidence="1 2" key="1">
    <citation type="submission" date="2017-04" db="EMBL/GenBank/DDBJ databases">
        <title>Genome sequencing of [Candida] sorbophila.</title>
        <authorList>
            <person name="Ahn J.O."/>
        </authorList>
    </citation>
    <scope>NUCLEOTIDE SEQUENCE [LARGE SCALE GENOMIC DNA]</scope>
    <source>
        <strain evidence="1 2">DS02</strain>
    </source>
</reference>
<dbReference type="AlphaFoldDB" id="A0A2T0FHG1"/>
<dbReference type="PANTHER" id="PTHR47260:SF4">
    <property type="entry name" value="MIOREX COMPLEX COMPONENT 3"/>
    <property type="match status" value="1"/>
</dbReference>
<gene>
    <name evidence="1" type="ORF">B9G98_02044</name>
</gene>
<dbReference type="SUPFAM" id="SSF54637">
    <property type="entry name" value="Thioesterase/thiol ester dehydrase-isomerase"/>
    <property type="match status" value="1"/>
</dbReference>
<protein>
    <submittedName>
        <fullName evidence="1">Uncharacterized protein</fullName>
    </submittedName>
</protein>
<organism evidence="1 2">
    <name type="scientific">Wickerhamiella sorbophila</name>
    <dbReference type="NCBI Taxonomy" id="45607"/>
    <lineage>
        <taxon>Eukaryota</taxon>
        <taxon>Fungi</taxon>
        <taxon>Dikarya</taxon>
        <taxon>Ascomycota</taxon>
        <taxon>Saccharomycotina</taxon>
        <taxon>Dipodascomycetes</taxon>
        <taxon>Dipodascales</taxon>
        <taxon>Trichomonascaceae</taxon>
        <taxon>Wickerhamiella</taxon>
    </lineage>
</organism>
<dbReference type="GeneID" id="36515792"/>
<accession>A0A2T0FHG1</accession>
<name>A0A2T0FHG1_9ASCO</name>
<dbReference type="OrthoDB" id="506431at2759"/>
<dbReference type="EMBL" id="NDIQ01000021">
    <property type="protein sequence ID" value="PRT54424.1"/>
    <property type="molecule type" value="Genomic_DNA"/>
</dbReference>
<sequence length="236" mass="25773">MSGTRAARQATGLFKTSIYTGTAFGAGFGAAYLTAEHKELDRSLTQGHPYVQKLEAEGFKVESSLMSVPKHHLPNMITTGAFHAGGLGLAPATLLVHPDGRHQTIFYLGKELRHEHPATWTHKVWRYLFGASEASHFGIGTTLLDEGLAQCAFPYLPTKYGVTATLDVHMRRSLPSDDYLVLVAVPGDHSGRKSSASGSLHALHGTKLGPELMSGRVLMVEPWYFKYLTWALPSRT</sequence>
<dbReference type="STRING" id="45607.A0A2T0FHG1"/>